<proteinExistence type="predicted"/>
<dbReference type="AlphaFoldDB" id="A0A8W8NE32"/>
<evidence type="ECO:0000313" key="2">
    <source>
        <dbReference type="Proteomes" id="UP000005408"/>
    </source>
</evidence>
<sequence length="155" mass="18131">MTLRVWEVENARASKNPCRHDFLIRRLENLYGKSMGGKLEEALVYYKELQESQANIRNLNKLSHRHRCIATPSIEEIRAREQTFINDAIITERKRTKYKDIIPVYDASHDNHCLGYFKRPDVKHLINITCTPTGSFSYDSKIKSPRRQKIRASAP</sequence>
<reference evidence="1" key="1">
    <citation type="submission" date="2022-08" db="UniProtKB">
        <authorList>
            <consortium name="EnsemblMetazoa"/>
        </authorList>
    </citation>
    <scope>IDENTIFICATION</scope>
    <source>
        <strain evidence="1">05x7-T-G4-1.051#20</strain>
    </source>
</reference>
<name>A0A8W8NE32_MAGGI</name>
<organism evidence="1 2">
    <name type="scientific">Magallana gigas</name>
    <name type="common">Pacific oyster</name>
    <name type="synonym">Crassostrea gigas</name>
    <dbReference type="NCBI Taxonomy" id="29159"/>
    <lineage>
        <taxon>Eukaryota</taxon>
        <taxon>Metazoa</taxon>
        <taxon>Spiralia</taxon>
        <taxon>Lophotrochozoa</taxon>
        <taxon>Mollusca</taxon>
        <taxon>Bivalvia</taxon>
        <taxon>Autobranchia</taxon>
        <taxon>Pteriomorphia</taxon>
        <taxon>Ostreida</taxon>
        <taxon>Ostreoidea</taxon>
        <taxon>Ostreidae</taxon>
        <taxon>Magallana</taxon>
    </lineage>
</organism>
<dbReference type="Proteomes" id="UP000005408">
    <property type="component" value="Unassembled WGS sequence"/>
</dbReference>
<protein>
    <submittedName>
        <fullName evidence="1">Uncharacterized protein</fullName>
    </submittedName>
</protein>
<evidence type="ECO:0000313" key="1">
    <source>
        <dbReference type="EnsemblMetazoa" id="G4928.1:cds"/>
    </source>
</evidence>
<keyword evidence="2" id="KW-1185">Reference proteome</keyword>
<accession>A0A8W8NE32</accession>
<dbReference type="EnsemblMetazoa" id="G4928.1">
    <property type="protein sequence ID" value="G4928.1:cds"/>
    <property type="gene ID" value="G4928"/>
</dbReference>